<comment type="caution">
    <text evidence="1">The sequence shown here is derived from an EMBL/GenBank/DDBJ whole genome shotgun (WGS) entry which is preliminary data.</text>
</comment>
<protein>
    <submittedName>
        <fullName evidence="1">Uncharacterized protein</fullName>
    </submittedName>
</protein>
<gene>
    <name evidence="1" type="ORF">ASZ90_016693</name>
</gene>
<evidence type="ECO:0000313" key="1">
    <source>
        <dbReference type="EMBL" id="KUG07896.1"/>
    </source>
</evidence>
<proteinExistence type="predicted"/>
<reference evidence="1" key="1">
    <citation type="journal article" date="2015" name="Proc. Natl. Acad. Sci. U.S.A.">
        <title>Networks of energetic and metabolic interactions define dynamics in microbial communities.</title>
        <authorList>
            <person name="Embree M."/>
            <person name="Liu J.K."/>
            <person name="Al-Bassam M.M."/>
            <person name="Zengler K."/>
        </authorList>
    </citation>
    <scope>NUCLEOTIDE SEQUENCE</scope>
</reference>
<organism evidence="1">
    <name type="scientific">hydrocarbon metagenome</name>
    <dbReference type="NCBI Taxonomy" id="938273"/>
    <lineage>
        <taxon>unclassified sequences</taxon>
        <taxon>metagenomes</taxon>
        <taxon>ecological metagenomes</taxon>
    </lineage>
</organism>
<sequence>MSPIFVIPGREQSDRPFEQIHEGNRSKASLKQVGQHQDSPICPCFASEKRSREQTQVMEGYTPPVTSLAVMVSSD</sequence>
<name>A0A0W8EH50_9ZZZZ</name>
<dbReference type="AlphaFoldDB" id="A0A0W8EH50"/>
<dbReference type="EMBL" id="LNQE01001761">
    <property type="protein sequence ID" value="KUG07896.1"/>
    <property type="molecule type" value="Genomic_DNA"/>
</dbReference>
<accession>A0A0W8EH50</accession>